<dbReference type="InterPro" id="IPR003439">
    <property type="entry name" value="ABC_transporter-like_ATP-bd"/>
</dbReference>
<proteinExistence type="inferred from homology"/>
<protein>
    <submittedName>
        <fullName evidence="10">ABC transporter, ATP-binding protein</fullName>
    </submittedName>
</protein>
<dbReference type="EMBL" id="CM000832">
    <property type="protein sequence ID" value="EET06286.1"/>
    <property type="molecule type" value="Genomic_DNA"/>
</dbReference>
<keyword evidence="5" id="KW-0472">Membrane</keyword>
<keyword evidence="4" id="KW-1003">Cell membrane</keyword>
<dbReference type="GO" id="GO:0016887">
    <property type="term" value="F:ATP hydrolysis activity"/>
    <property type="evidence" value="ECO:0007669"/>
    <property type="project" value="InterPro"/>
</dbReference>
<gene>
    <name evidence="10" type="ORF">BURPS1710A_2608</name>
</gene>
<evidence type="ECO:0000256" key="8">
    <source>
        <dbReference type="SAM" id="MobiDB-lite"/>
    </source>
</evidence>
<keyword evidence="5" id="KW-0997">Cell inner membrane</keyword>
<dbReference type="PROSITE" id="PS50893">
    <property type="entry name" value="ABC_TRANSPORTER_2"/>
    <property type="match status" value="1"/>
</dbReference>
<dbReference type="SUPFAM" id="SSF52540">
    <property type="entry name" value="P-loop containing nucleoside triphosphate hydrolases"/>
    <property type="match status" value="1"/>
</dbReference>
<dbReference type="InterPro" id="IPR050763">
    <property type="entry name" value="ABC_transporter_ATP-binding"/>
</dbReference>
<evidence type="ECO:0000256" key="1">
    <source>
        <dbReference type="ARBA" id="ARBA00005417"/>
    </source>
</evidence>
<dbReference type="RefSeq" id="WP_004203868.1">
    <property type="nucleotide sequence ID" value="NZ_CM000832.1"/>
</dbReference>
<evidence type="ECO:0000256" key="6">
    <source>
        <dbReference type="ARBA" id="ARBA00022741"/>
    </source>
</evidence>
<organism evidence="10">
    <name type="scientific">Burkholderia pseudomallei 1710a</name>
    <dbReference type="NCBI Taxonomy" id="320371"/>
    <lineage>
        <taxon>Bacteria</taxon>
        <taxon>Pseudomonadati</taxon>
        <taxon>Pseudomonadota</taxon>
        <taxon>Betaproteobacteria</taxon>
        <taxon>Burkholderiales</taxon>
        <taxon>Burkholderiaceae</taxon>
        <taxon>Burkholderia</taxon>
        <taxon>pseudomallei group</taxon>
    </lineage>
</organism>
<evidence type="ECO:0000256" key="4">
    <source>
        <dbReference type="ARBA" id="ARBA00022475"/>
    </source>
</evidence>
<name>A0A0E1W1V1_BURPE</name>
<dbReference type="GO" id="GO:0005524">
    <property type="term" value="F:ATP binding"/>
    <property type="evidence" value="ECO:0007669"/>
    <property type="project" value="UniProtKB-KW"/>
</dbReference>
<dbReference type="PANTHER" id="PTHR42711:SF5">
    <property type="entry name" value="ABC TRANSPORTER ATP-BINDING PROTEIN NATA"/>
    <property type="match status" value="1"/>
</dbReference>
<keyword evidence="7 10" id="KW-0067">ATP-binding</keyword>
<dbReference type="PANTHER" id="PTHR42711">
    <property type="entry name" value="ABC TRANSPORTER ATP-BINDING PROTEIN"/>
    <property type="match status" value="1"/>
</dbReference>
<keyword evidence="3" id="KW-0536">Nodulation</keyword>
<reference evidence="10" key="1">
    <citation type="submission" date="2009-05" db="EMBL/GenBank/DDBJ databases">
        <authorList>
            <person name="Harkins D.M."/>
            <person name="DeShazer D."/>
            <person name="Woods D.E."/>
            <person name="Brinkac L.M."/>
            <person name="Brown K.A."/>
            <person name="Hung G.C."/>
            <person name="Tuanyok A."/>
            <person name="Zhang B."/>
            <person name="Nierman W.C."/>
        </authorList>
    </citation>
    <scope>NUCLEOTIDE SEQUENCE [LARGE SCALE GENOMIC DNA]</scope>
    <source>
        <strain evidence="10">1710a</strain>
    </source>
</reference>
<evidence type="ECO:0000256" key="3">
    <source>
        <dbReference type="ARBA" id="ARBA00022458"/>
    </source>
</evidence>
<evidence type="ECO:0000256" key="7">
    <source>
        <dbReference type="ARBA" id="ARBA00022840"/>
    </source>
</evidence>
<dbReference type="InterPro" id="IPR017871">
    <property type="entry name" value="ABC_transporter-like_CS"/>
</dbReference>
<evidence type="ECO:0000259" key="9">
    <source>
        <dbReference type="PROSITE" id="PS50893"/>
    </source>
</evidence>
<dbReference type="AlphaFoldDB" id="A0A0E1W1V1"/>
<dbReference type="Pfam" id="PF00005">
    <property type="entry name" value="ABC_tran"/>
    <property type="match status" value="1"/>
</dbReference>
<accession>A0A0E1W1V1</accession>
<dbReference type="Gene3D" id="3.40.50.300">
    <property type="entry name" value="P-loop containing nucleotide triphosphate hydrolases"/>
    <property type="match status" value="1"/>
</dbReference>
<dbReference type="Proteomes" id="UP000001812">
    <property type="component" value="Chromosome I"/>
</dbReference>
<sequence>MTNATHEPREPHELHEPRESHAPCIDLQDVSLQRGGRAILQRVRVTIGYGELVAMVGLNGAGKTSLLSLVATLAAPSGGRIFVDGFDALAQPARVRERIGVVFQESALEPRLTARENLWFIARCQGVTGRAAHTRVDALLEALGLRAHAATLVRRLSGGERRRLELARALVAQPRVLLLDEPTLGLDVAARDAFWAEIKRLVADGRTVLCSTHHTDEACDADRVVVLDRGELVALGSWRAMRAPVPGVIRLRVPDIDAARRWLAEHGYPFEVDAQGIAVAGADPQAVLPALLRQMPCRVLGADIAAPGLKDVVGHWIAARRGGDAAPRFAGRPA</sequence>
<feature type="region of interest" description="Disordered" evidence="8">
    <location>
        <begin position="1"/>
        <end position="20"/>
    </location>
</feature>
<dbReference type="InterPro" id="IPR027417">
    <property type="entry name" value="P-loop_NTPase"/>
</dbReference>
<evidence type="ECO:0000256" key="2">
    <source>
        <dbReference type="ARBA" id="ARBA00022448"/>
    </source>
</evidence>
<keyword evidence="2" id="KW-0813">Transport</keyword>
<comment type="similarity">
    <text evidence="1">Belongs to the ABC transporter superfamily.</text>
</comment>
<evidence type="ECO:0000313" key="10">
    <source>
        <dbReference type="EMBL" id="EET06286.1"/>
    </source>
</evidence>
<dbReference type="PROSITE" id="PS00211">
    <property type="entry name" value="ABC_TRANSPORTER_1"/>
    <property type="match status" value="1"/>
</dbReference>
<keyword evidence="6" id="KW-0547">Nucleotide-binding</keyword>
<feature type="domain" description="ABC transporter" evidence="9">
    <location>
        <begin position="25"/>
        <end position="254"/>
    </location>
</feature>
<evidence type="ECO:0000256" key="5">
    <source>
        <dbReference type="ARBA" id="ARBA00022519"/>
    </source>
</evidence>
<dbReference type="InterPro" id="IPR003593">
    <property type="entry name" value="AAA+_ATPase"/>
</dbReference>
<dbReference type="HOGENOM" id="CLU_000604_1_2_4"/>
<dbReference type="SMART" id="SM00382">
    <property type="entry name" value="AAA"/>
    <property type="match status" value="1"/>
</dbReference>